<proteinExistence type="inferred from homology"/>
<name>A0A8J8C9U7_9EURY</name>
<dbReference type="InterPro" id="IPR039063">
    <property type="entry name" value="RibK_CTP-dep"/>
</dbReference>
<dbReference type="GO" id="GO:0008531">
    <property type="term" value="F:riboflavin kinase activity"/>
    <property type="evidence" value="ECO:0007669"/>
    <property type="project" value="InterPro"/>
</dbReference>
<dbReference type="UniPathway" id="UPA00276">
    <property type="reaction ID" value="UER00929"/>
</dbReference>
<evidence type="ECO:0000256" key="8">
    <source>
        <dbReference type="ARBA" id="ARBA00022643"/>
    </source>
</evidence>
<evidence type="ECO:0000256" key="9">
    <source>
        <dbReference type="ARBA" id="ARBA00022679"/>
    </source>
</evidence>
<keyword evidence="11" id="KW-0547">Nucleotide-binding</keyword>
<evidence type="ECO:0000256" key="7">
    <source>
        <dbReference type="ARBA" id="ARBA00022630"/>
    </source>
</evidence>
<dbReference type="PANTHER" id="PTHR40706:SF1">
    <property type="entry name" value="RIBOFLAVIN KINASE"/>
    <property type="match status" value="1"/>
</dbReference>
<keyword evidence="12 19" id="KW-0418">Kinase</keyword>
<evidence type="ECO:0000256" key="12">
    <source>
        <dbReference type="ARBA" id="ARBA00022777"/>
    </source>
</evidence>
<evidence type="ECO:0000256" key="14">
    <source>
        <dbReference type="ARBA" id="ARBA00029789"/>
    </source>
</evidence>
<dbReference type="RefSeq" id="WP_220588786.1">
    <property type="nucleotide sequence ID" value="NZ_RKLQ01000002.1"/>
</dbReference>
<feature type="domain" description="Riboflavin kinase" evidence="18">
    <location>
        <begin position="105"/>
        <end position="230"/>
    </location>
</feature>
<dbReference type="Pfam" id="PF01982">
    <property type="entry name" value="CTP-dep_RFKase"/>
    <property type="match status" value="1"/>
</dbReference>
<evidence type="ECO:0000259" key="18">
    <source>
        <dbReference type="Pfam" id="PF01982"/>
    </source>
</evidence>
<dbReference type="InterPro" id="IPR023602">
    <property type="entry name" value="Riboflavin_kinase_CTP-dep"/>
</dbReference>
<dbReference type="EMBL" id="RKLQ01000002">
    <property type="protein sequence ID" value="MBX0304574.1"/>
    <property type="molecule type" value="Genomic_DNA"/>
</dbReference>
<evidence type="ECO:0000256" key="11">
    <source>
        <dbReference type="ARBA" id="ARBA00022741"/>
    </source>
</evidence>
<evidence type="ECO:0000256" key="13">
    <source>
        <dbReference type="ARBA" id="ARBA00022842"/>
    </source>
</evidence>
<evidence type="ECO:0000313" key="19">
    <source>
        <dbReference type="EMBL" id="MBX0304574.1"/>
    </source>
</evidence>
<comment type="catalytic activity">
    <reaction evidence="17">
        <text>riboflavin + CTP = CDP + FMN + H(+)</text>
        <dbReference type="Rhea" id="RHEA:25021"/>
        <dbReference type="ChEBI" id="CHEBI:15378"/>
        <dbReference type="ChEBI" id="CHEBI:37563"/>
        <dbReference type="ChEBI" id="CHEBI:57986"/>
        <dbReference type="ChEBI" id="CHEBI:58069"/>
        <dbReference type="ChEBI" id="CHEBI:58210"/>
        <dbReference type="EC" id="2.7.1.161"/>
    </reaction>
</comment>
<comment type="similarity">
    <text evidence="4">Belongs to the archaeal riboflavin kinase family.</text>
</comment>
<dbReference type="InterPro" id="IPR036388">
    <property type="entry name" value="WH-like_DNA-bd_sf"/>
</dbReference>
<evidence type="ECO:0000256" key="5">
    <source>
        <dbReference type="ARBA" id="ARBA00011987"/>
    </source>
</evidence>
<evidence type="ECO:0000256" key="4">
    <source>
        <dbReference type="ARBA" id="ARBA00006428"/>
    </source>
</evidence>
<keyword evidence="7" id="KW-0285">Flavoprotein</keyword>
<dbReference type="Pfam" id="PF13412">
    <property type="entry name" value="HTH_24"/>
    <property type="match status" value="1"/>
</dbReference>
<dbReference type="SUPFAM" id="SSF82114">
    <property type="entry name" value="Riboflavin kinase-like"/>
    <property type="match status" value="1"/>
</dbReference>
<dbReference type="GO" id="GO:0046872">
    <property type="term" value="F:metal ion binding"/>
    <property type="evidence" value="ECO:0007669"/>
    <property type="project" value="UniProtKB-KW"/>
</dbReference>
<comment type="cofactor">
    <cofactor evidence="1">
        <name>Mg(2+)</name>
        <dbReference type="ChEBI" id="CHEBI:18420"/>
    </cofactor>
</comment>
<dbReference type="GO" id="GO:0009398">
    <property type="term" value="P:FMN biosynthetic process"/>
    <property type="evidence" value="ECO:0007669"/>
    <property type="project" value="UniProtKB-UniPathway"/>
</dbReference>
<dbReference type="GO" id="GO:0009231">
    <property type="term" value="P:riboflavin biosynthetic process"/>
    <property type="evidence" value="ECO:0007669"/>
    <property type="project" value="InterPro"/>
</dbReference>
<dbReference type="InterPro" id="IPR023465">
    <property type="entry name" value="Riboflavin_kinase_dom_sf"/>
</dbReference>
<gene>
    <name evidence="19" type="ORF">EGD98_12940</name>
</gene>
<evidence type="ECO:0000256" key="6">
    <source>
        <dbReference type="ARBA" id="ARBA00017394"/>
    </source>
</evidence>
<dbReference type="EC" id="2.7.1.161" evidence="5"/>
<dbReference type="PANTHER" id="PTHR40706">
    <property type="entry name" value="RIBOFLAVIN KINASE"/>
    <property type="match status" value="1"/>
</dbReference>
<evidence type="ECO:0000256" key="15">
    <source>
        <dbReference type="ARBA" id="ARBA00030544"/>
    </source>
</evidence>
<comment type="function">
    <text evidence="2">Catalyzes the CTP-dependent phosphorylation of riboflavin (vitamin B2) to form flavin mononucleotide (FMN).</text>
</comment>
<evidence type="ECO:0000256" key="16">
    <source>
        <dbReference type="ARBA" id="ARBA00033116"/>
    </source>
</evidence>
<dbReference type="Gene3D" id="1.10.10.10">
    <property type="entry name" value="Winged helix-like DNA-binding domain superfamily/Winged helix DNA-binding domain"/>
    <property type="match status" value="1"/>
</dbReference>
<evidence type="ECO:0000256" key="1">
    <source>
        <dbReference type="ARBA" id="ARBA00001946"/>
    </source>
</evidence>
<reference evidence="19" key="1">
    <citation type="submission" date="2021-06" db="EMBL/GenBank/DDBJ databases">
        <title>Halomicroarcula sp. F24A a new haloarchaeum isolated from saline soil.</title>
        <authorList>
            <person name="Duran-Viseras A."/>
            <person name="Sanchez-Porro C."/>
            <person name="Ventosa A."/>
        </authorList>
    </citation>
    <scope>NUCLEOTIDE SEQUENCE</scope>
    <source>
        <strain evidence="19">F24A</strain>
    </source>
</reference>
<dbReference type="Proteomes" id="UP000783863">
    <property type="component" value="Unassembled WGS sequence"/>
</dbReference>
<dbReference type="AlphaFoldDB" id="A0A8J8C9U7"/>
<protein>
    <recommendedName>
        <fullName evidence="6">Riboflavin kinase</fullName>
        <ecNumber evidence="5">2.7.1.161</ecNumber>
    </recommendedName>
    <alternativeName>
        <fullName evidence="15">CTP-dependent riboflavin kinase</fullName>
    </alternativeName>
    <alternativeName>
        <fullName evidence="16">CTP:riboflavin 5'-phosphotransferase</fullName>
    </alternativeName>
    <alternativeName>
        <fullName evidence="14">Flavokinase</fullName>
    </alternativeName>
</protein>
<keyword evidence="13" id="KW-0460">Magnesium</keyword>
<evidence type="ECO:0000256" key="17">
    <source>
        <dbReference type="ARBA" id="ARBA00047857"/>
    </source>
</evidence>
<comment type="pathway">
    <text evidence="3">Cofactor biosynthesis; FMN biosynthesis; FMN from riboflavin (CTP route): step 1/1.</text>
</comment>
<evidence type="ECO:0000256" key="2">
    <source>
        <dbReference type="ARBA" id="ARBA00003072"/>
    </source>
</evidence>
<accession>A0A8J8C9U7</accession>
<sequence length="232" mass="25754">MADSSGQAVGRDELATLKLLALDGAMDEPTKVSCADLAGRLDASNQTASRRLQRLEDAGFLDRDMQGDGQQVHITSAGERRLQSEYADYRRIFESDASVHLQGLVTSGMGEGRHYITLPGYMKQFIERLDYEPFAGTLNLELTEDSVRKRARLGALEPVTIEGWEDDERTYGPAYCYPVSVESGDGEYEPAHVIAPERTHHGEEKVELIAPEKLRDVLELEDGDEVTVHVSE</sequence>
<evidence type="ECO:0000256" key="10">
    <source>
        <dbReference type="ARBA" id="ARBA00022723"/>
    </source>
</evidence>
<dbReference type="Gene3D" id="2.40.30.30">
    <property type="entry name" value="Riboflavin kinase-like"/>
    <property type="match status" value="1"/>
</dbReference>
<keyword evidence="8" id="KW-0288">FMN</keyword>
<keyword evidence="9" id="KW-0808">Transferase</keyword>
<evidence type="ECO:0000313" key="20">
    <source>
        <dbReference type="Proteomes" id="UP000783863"/>
    </source>
</evidence>
<dbReference type="GO" id="GO:0000166">
    <property type="term" value="F:nucleotide binding"/>
    <property type="evidence" value="ECO:0007669"/>
    <property type="project" value="UniProtKB-KW"/>
</dbReference>
<evidence type="ECO:0000256" key="3">
    <source>
        <dbReference type="ARBA" id="ARBA00005219"/>
    </source>
</evidence>
<comment type="caution">
    <text evidence="19">The sequence shown here is derived from an EMBL/GenBank/DDBJ whole genome shotgun (WGS) entry which is preliminary data.</text>
</comment>
<dbReference type="SUPFAM" id="SSF46785">
    <property type="entry name" value="Winged helix' DNA-binding domain"/>
    <property type="match status" value="1"/>
</dbReference>
<organism evidence="19 20">
    <name type="scientific">Haloarcula salinisoli</name>
    <dbReference type="NCBI Taxonomy" id="2487746"/>
    <lineage>
        <taxon>Archaea</taxon>
        <taxon>Methanobacteriati</taxon>
        <taxon>Methanobacteriota</taxon>
        <taxon>Stenosarchaea group</taxon>
        <taxon>Halobacteria</taxon>
        <taxon>Halobacteriales</taxon>
        <taxon>Haloarculaceae</taxon>
        <taxon>Haloarcula</taxon>
    </lineage>
</organism>
<keyword evidence="10" id="KW-0479">Metal-binding</keyword>
<keyword evidence="20" id="KW-1185">Reference proteome</keyword>
<dbReference type="InterPro" id="IPR036390">
    <property type="entry name" value="WH_DNA-bd_sf"/>
</dbReference>